<protein>
    <submittedName>
        <fullName evidence="13">Cytochrome c oxidase assembly protein subunit 15</fullName>
    </submittedName>
</protein>
<organism evidence="13 14">
    <name type="scientific">Melghirimyces thermohalophilus</name>
    <dbReference type="NCBI Taxonomy" id="1236220"/>
    <lineage>
        <taxon>Bacteria</taxon>
        <taxon>Bacillati</taxon>
        <taxon>Bacillota</taxon>
        <taxon>Bacilli</taxon>
        <taxon>Bacillales</taxon>
        <taxon>Thermoactinomycetaceae</taxon>
        <taxon>Melghirimyces</taxon>
    </lineage>
</organism>
<feature type="transmembrane region" description="Helical" evidence="12">
    <location>
        <begin position="124"/>
        <end position="145"/>
    </location>
</feature>
<keyword evidence="3 12" id="KW-0812">Transmembrane</keyword>
<evidence type="ECO:0000256" key="4">
    <source>
        <dbReference type="ARBA" id="ARBA00022723"/>
    </source>
</evidence>
<dbReference type="GO" id="GO:0046872">
    <property type="term" value="F:metal ion binding"/>
    <property type="evidence" value="ECO:0007669"/>
    <property type="project" value="UniProtKB-KW"/>
</dbReference>
<gene>
    <name evidence="13" type="ORF">SAMN04488112_11749</name>
</gene>
<feature type="transmembrane region" description="Helical" evidence="12">
    <location>
        <begin position="63"/>
        <end position="84"/>
    </location>
</feature>
<keyword evidence="10" id="KW-1015">Disulfide bond</keyword>
<feature type="transmembrane region" description="Helical" evidence="12">
    <location>
        <begin position="249"/>
        <end position="268"/>
    </location>
</feature>
<keyword evidence="5 12" id="KW-1133">Transmembrane helix</keyword>
<dbReference type="GO" id="GO:0006784">
    <property type="term" value="P:heme A biosynthetic process"/>
    <property type="evidence" value="ECO:0007669"/>
    <property type="project" value="InterPro"/>
</dbReference>
<evidence type="ECO:0000313" key="14">
    <source>
        <dbReference type="Proteomes" id="UP000199387"/>
    </source>
</evidence>
<proteinExistence type="predicted"/>
<evidence type="ECO:0000256" key="9">
    <source>
        <dbReference type="ARBA" id="ARBA00023136"/>
    </source>
</evidence>
<dbReference type="AlphaFoldDB" id="A0A1G6PMB6"/>
<feature type="transmembrane region" description="Helical" evidence="12">
    <location>
        <begin position="96"/>
        <end position="118"/>
    </location>
</feature>
<sequence length="319" mass="35881">MSSQKNSRLYPLSLATLIGLFLVNTMGFVDTHTASTLGCGREWPLCNGQIIPTTGDYRTAIEYIHRLLVFGDLILLVGLIRATWRRYRQHRVVRVLIGLCLLGFVGESFLGAMAVLFVNPPAVLALHMGTALLSFTGLFLLTVLLKRLERRETFQAGIDDERGPTFTRWVWFTIIYCFLAIYFGAYVSSTGYGAYFQGWPLPDGPYLHMGAYYVDIIHRTIALGLLLLVIRLLVLAFPIRHERPDLWKGSLWSVTLVVLQWFSGAFLLETNLSLTAFLIHVTIATFLFCILSLLRFSVASSVTEATIARSKGGWQYESL</sequence>
<name>A0A1G6PMB6_9BACL</name>
<dbReference type="InterPro" id="IPR050450">
    <property type="entry name" value="COX15/CtaA_HemeA_synthase"/>
</dbReference>
<keyword evidence="2" id="KW-1003">Cell membrane</keyword>
<dbReference type="GO" id="GO:0016020">
    <property type="term" value="C:membrane"/>
    <property type="evidence" value="ECO:0007669"/>
    <property type="project" value="UniProtKB-SubCell"/>
</dbReference>
<dbReference type="PANTHER" id="PTHR35457">
    <property type="entry name" value="HEME A SYNTHASE"/>
    <property type="match status" value="1"/>
</dbReference>
<dbReference type="STRING" id="1236220.SAMN04488112_11749"/>
<keyword evidence="6" id="KW-0560">Oxidoreductase</keyword>
<keyword evidence="7" id="KW-0408">Iron</keyword>
<keyword evidence="14" id="KW-1185">Reference proteome</keyword>
<dbReference type="Pfam" id="PF02628">
    <property type="entry name" value="COX15-CtaA"/>
    <property type="match status" value="1"/>
</dbReference>
<feature type="transmembrane region" description="Helical" evidence="12">
    <location>
        <begin position="274"/>
        <end position="294"/>
    </location>
</feature>
<dbReference type="InterPro" id="IPR003780">
    <property type="entry name" value="COX15/CtaA_fam"/>
</dbReference>
<evidence type="ECO:0000313" key="13">
    <source>
        <dbReference type="EMBL" id="SDC81323.1"/>
    </source>
</evidence>
<feature type="transmembrane region" description="Helical" evidence="12">
    <location>
        <begin position="216"/>
        <end position="237"/>
    </location>
</feature>
<comment type="pathway">
    <text evidence="11">Porphyrin-containing compound metabolism.</text>
</comment>
<keyword evidence="9 12" id="KW-0472">Membrane</keyword>
<dbReference type="Proteomes" id="UP000199387">
    <property type="component" value="Unassembled WGS sequence"/>
</dbReference>
<accession>A0A1G6PMB6</accession>
<evidence type="ECO:0000256" key="3">
    <source>
        <dbReference type="ARBA" id="ARBA00022692"/>
    </source>
</evidence>
<evidence type="ECO:0000256" key="8">
    <source>
        <dbReference type="ARBA" id="ARBA00023133"/>
    </source>
</evidence>
<evidence type="ECO:0000256" key="5">
    <source>
        <dbReference type="ARBA" id="ARBA00022989"/>
    </source>
</evidence>
<dbReference type="EMBL" id="FMZA01000017">
    <property type="protein sequence ID" value="SDC81323.1"/>
    <property type="molecule type" value="Genomic_DNA"/>
</dbReference>
<evidence type="ECO:0000256" key="7">
    <source>
        <dbReference type="ARBA" id="ARBA00023004"/>
    </source>
</evidence>
<dbReference type="GO" id="GO:0016491">
    <property type="term" value="F:oxidoreductase activity"/>
    <property type="evidence" value="ECO:0007669"/>
    <property type="project" value="UniProtKB-KW"/>
</dbReference>
<keyword evidence="8" id="KW-0350">Heme biosynthesis</keyword>
<dbReference type="RefSeq" id="WP_176757963.1">
    <property type="nucleotide sequence ID" value="NZ_FMZA01000017.1"/>
</dbReference>
<evidence type="ECO:0000256" key="2">
    <source>
        <dbReference type="ARBA" id="ARBA00022475"/>
    </source>
</evidence>
<evidence type="ECO:0000256" key="12">
    <source>
        <dbReference type="SAM" id="Phobius"/>
    </source>
</evidence>
<comment type="subcellular location">
    <subcellularLocation>
        <location evidence="1">Membrane</location>
        <topology evidence="1">Multi-pass membrane protein</topology>
    </subcellularLocation>
</comment>
<keyword evidence="4" id="KW-0479">Metal-binding</keyword>
<evidence type="ECO:0000256" key="11">
    <source>
        <dbReference type="ARBA" id="ARBA00023444"/>
    </source>
</evidence>
<dbReference type="PANTHER" id="PTHR35457:SF1">
    <property type="entry name" value="HEME A SYNTHASE"/>
    <property type="match status" value="1"/>
</dbReference>
<evidence type="ECO:0000256" key="1">
    <source>
        <dbReference type="ARBA" id="ARBA00004141"/>
    </source>
</evidence>
<reference evidence="13 14" key="1">
    <citation type="submission" date="2016-10" db="EMBL/GenBank/DDBJ databases">
        <authorList>
            <person name="de Groot N.N."/>
        </authorList>
    </citation>
    <scope>NUCLEOTIDE SEQUENCE [LARGE SCALE GENOMIC DNA]</scope>
    <source>
        <strain evidence="13 14">DSM 45514</strain>
    </source>
</reference>
<evidence type="ECO:0000256" key="6">
    <source>
        <dbReference type="ARBA" id="ARBA00023002"/>
    </source>
</evidence>
<evidence type="ECO:0000256" key="10">
    <source>
        <dbReference type="ARBA" id="ARBA00023157"/>
    </source>
</evidence>
<feature type="transmembrane region" description="Helical" evidence="12">
    <location>
        <begin position="169"/>
        <end position="196"/>
    </location>
</feature>